<dbReference type="InterPro" id="IPR050624">
    <property type="entry name" value="HTH-type_Tx_Regulator"/>
</dbReference>
<name>A0A9X2JL70_9LACO</name>
<feature type="DNA-binding region" description="H-T-H motif" evidence="2">
    <location>
        <begin position="23"/>
        <end position="42"/>
    </location>
</feature>
<dbReference type="Proteomes" id="UP001139006">
    <property type="component" value="Unassembled WGS sequence"/>
</dbReference>
<dbReference type="PANTHER" id="PTHR43479:SF11">
    <property type="entry name" value="ACREF_ENVCD OPERON REPRESSOR-RELATED"/>
    <property type="match status" value="1"/>
</dbReference>
<evidence type="ECO:0000313" key="4">
    <source>
        <dbReference type="EMBL" id="MCP0886589.1"/>
    </source>
</evidence>
<dbReference type="AlphaFoldDB" id="A0A9X2JL70"/>
<dbReference type="InterPro" id="IPR009057">
    <property type="entry name" value="Homeodomain-like_sf"/>
</dbReference>
<sequence length="179" mass="20595">MQENKIIQAFLTLIKNNDYEQISITQIMQEAHLTRTYFYQFFDSKNDLAREAFFLIVADILDSLSTSFIDKTKINDLSTLKGVELFLTHSSEMKLLLSFQAKNFNFVAEFKERIKKIIKQQVLLKSSAPTYKIDYFSELFAVSALTTISWALKQEQISAEIIVDLIDNCVSNGLLSIIQ</sequence>
<dbReference type="EMBL" id="JAIULA010000006">
    <property type="protein sequence ID" value="MCP0886589.1"/>
    <property type="molecule type" value="Genomic_DNA"/>
</dbReference>
<dbReference type="InterPro" id="IPR001647">
    <property type="entry name" value="HTH_TetR"/>
</dbReference>
<reference evidence="4 5" key="1">
    <citation type="journal article" date="2023" name="Int. J. Syst. Evol. Microbiol.">
        <title>Ligilactobacillus ubinensis sp. nov., a novel species isolated from the wild ferment of a durian fruit (Durio zibethinus).</title>
        <authorList>
            <person name="Heng Y.C."/>
            <person name="Menon N."/>
            <person name="Chen B."/>
            <person name="Loo B.Z.L."/>
            <person name="Wong G.W.J."/>
            <person name="Lim A.C.H."/>
            <person name="Silvaraju S."/>
            <person name="Kittelmann S."/>
        </authorList>
    </citation>
    <scope>NUCLEOTIDE SEQUENCE [LARGE SCALE GENOMIC DNA]</scope>
    <source>
        <strain evidence="4 5">WILCCON 0076</strain>
    </source>
</reference>
<feature type="domain" description="HTH tetR-type" evidence="3">
    <location>
        <begin position="1"/>
        <end position="60"/>
    </location>
</feature>
<proteinExistence type="predicted"/>
<dbReference type="SUPFAM" id="SSF46689">
    <property type="entry name" value="Homeodomain-like"/>
    <property type="match status" value="1"/>
</dbReference>
<dbReference type="GO" id="GO:0003677">
    <property type="term" value="F:DNA binding"/>
    <property type="evidence" value="ECO:0007669"/>
    <property type="project" value="UniProtKB-UniRule"/>
</dbReference>
<dbReference type="RefSeq" id="WP_253359820.1">
    <property type="nucleotide sequence ID" value="NZ_JAIULA010000006.1"/>
</dbReference>
<keyword evidence="1 2" id="KW-0238">DNA-binding</keyword>
<evidence type="ECO:0000256" key="1">
    <source>
        <dbReference type="ARBA" id="ARBA00023125"/>
    </source>
</evidence>
<evidence type="ECO:0000259" key="3">
    <source>
        <dbReference type="PROSITE" id="PS50977"/>
    </source>
</evidence>
<organism evidence="4 5">
    <name type="scientific">Ligilactobacillus ubinensis</name>
    <dbReference type="NCBI Taxonomy" id="2876789"/>
    <lineage>
        <taxon>Bacteria</taxon>
        <taxon>Bacillati</taxon>
        <taxon>Bacillota</taxon>
        <taxon>Bacilli</taxon>
        <taxon>Lactobacillales</taxon>
        <taxon>Lactobacillaceae</taxon>
        <taxon>Ligilactobacillus</taxon>
    </lineage>
</organism>
<comment type="caution">
    <text evidence="4">The sequence shown here is derived from an EMBL/GenBank/DDBJ whole genome shotgun (WGS) entry which is preliminary data.</text>
</comment>
<dbReference type="PANTHER" id="PTHR43479">
    <property type="entry name" value="ACREF/ENVCD OPERON REPRESSOR-RELATED"/>
    <property type="match status" value="1"/>
</dbReference>
<dbReference type="PROSITE" id="PS50977">
    <property type="entry name" value="HTH_TETR_2"/>
    <property type="match status" value="1"/>
</dbReference>
<dbReference type="Gene3D" id="1.10.357.10">
    <property type="entry name" value="Tetracycline Repressor, domain 2"/>
    <property type="match status" value="1"/>
</dbReference>
<protein>
    <submittedName>
        <fullName evidence="4">TetR/AcrR family transcriptional regulator</fullName>
    </submittedName>
</protein>
<gene>
    <name evidence="4" type="ORF">LB941_04460</name>
</gene>
<keyword evidence="5" id="KW-1185">Reference proteome</keyword>
<evidence type="ECO:0000313" key="5">
    <source>
        <dbReference type="Proteomes" id="UP001139006"/>
    </source>
</evidence>
<accession>A0A9X2JL70</accession>
<evidence type="ECO:0000256" key="2">
    <source>
        <dbReference type="PROSITE-ProRule" id="PRU00335"/>
    </source>
</evidence>